<dbReference type="Proteomes" id="UP000319980">
    <property type="component" value="Unassembled WGS sequence"/>
</dbReference>
<evidence type="ECO:0000259" key="2">
    <source>
        <dbReference type="Pfam" id="PF04773"/>
    </source>
</evidence>
<sequence>MGKEPDIDVSQRATEEAAEWVALLDSEDCTDAEREEFERWHAADPRNALAYHRAKAIWRDSNAVIRSSMALSEAARHALQYPPKPSGLRRWWLPAASLAAIGAAAVFLFVPFAPQEPPAGTQYATAAGDQRGIALADGSNLTLDTQTVVVERYSPGERRVDLLRGQAQFEVQGNPERPFVVHALGGTVTAIGTRFQVRVEGAGATVTLQEGQVHVAASSANGPARVASLQPGQTLRFDADGTLGSVQNADLRAVQGWMEGKLYVDNWRLQDFVAELNRYSDTKLRIDDPALAEERISGVFQTRNRDSLGRLLAQGWGIQSRQVAVNEILLTRQ</sequence>
<dbReference type="Pfam" id="PF04773">
    <property type="entry name" value="FecR"/>
    <property type="match status" value="1"/>
</dbReference>
<dbReference type="OrthoDB" id="9771237at2"/>
<accession>A0A5C5U3M5</accession>
<name>A0A5C5U3M5_9GAMM</name>
<evidence type="ECO:0000256" key="1">
    <source>
        <dbReference type="SAM" id="Phobius"/>
    </source>
</evidence>
<protein>
    <submittedName>
        <fullName evidence="4">FecR family protein</fullName>
    </submittedName>
</protein>
<dbReference type="Pfam" id="PF16220">
    <property type="entry name" value="DUF4880"/>
    <property type="match status" value="1"/>
</dbReference>
<reference evidence="4 5" key="1">
    <citation type="journal article" date="2008" name="Int. J. Syst. Evol. Microbiol.">
        <title>Luteimonas marina sp. nov., isolated from seawater.</title>
        <authorList>
            <person name="Baik K.S."/>
            <person name="Park S.C."/>
            <person name="Kim M.S."/>
            <person name="Kim E.M."/>
            <person name="Park C."/>
            <person name="Chun J."/>
            <person name="Seong C.N."/>
        </authorList>
    </citation>
    <scope>NUCLEOTIDE SEQUENCE [LARGE SCALE GENOMIC DNA]</scope>
    <source>
        <strain evidence="4 5">FR1330</strain>
    </source>
</reference>
<organism evidence="4 5">
    <name type="scientific">Luteimonas marina</name>
    <dbReference type="NCBI Taxonomy" id="488485"/>
    <lineage>
        <taxon>Bacteria</taxon>
        <taxon>Pseudomonadati</taxon>
        <taxon>Pseudomonadota</taxon>
        <taxon>Gammaproteobacteria</taxon>
        <taxon>Lysobacterales</taxon>
        <taxon>Lysobacteraceae</taxon>
        <taxon>Luteimonas</taxon>
    </lineage>
</organism>
<gene>
    <name evidence="4" type="ORF">FQY83_11295</name>
</gene>
<dbReference type="Gene3D" id="3.55.50.30">
    <property type="match status" value="1"/>
</dbReference>
<dbReference type="InterPro" id="IPR006860">
    <property type="entry name" value="FecR"/>
</dbReference>
<dbReference type="EMBL" id="VOHK01000004">
    <property type="protein sequence ID" value="TWT20308.1"/>
    <property type="molecule type" value="Genomic_DNA"/>
</dbReference>
<dbReference type="PANTHER" id="PTHR30273:SF2">
    <property type="entry name" value="PROTEIN FECR"/>
    <property type="match status" value="1"/>
</dbReference>
<evidence type="ECO:0000313" key="5">
    <source>
        <dbReference type="Proteomes" id="UP000319980"/>
    </source>
</evidence>
<dbReference type="PANTHER" id="PTHR30273">
    <property type="entry name" value="PERIPLASMIC SIGNAL SENSOR AND SIGMA FACTOR ACTIVATOR FECR-RELATED"/>
    <property type="match status" value="1"/>
</dbReference>
<comment type="caution">
    <text evidence="4">The sequence shown here is derived from an EMBL/GenBank/DDBJ whole genome shotgun (WGS) entry which is preliminary data.</text>
</comment>
<dbReference type="PIRSF" id="PIRSF018266">
    <property type="entry name" value="FecR"/>
    <property type="match status" value="1"/>
</dbReference>
<keyword evidence="5" id="KW-1185">Reference proteome</keyword>
<dbReference type="RefSeq" id="WP_146388038.1">
    <property type="nucleotide sequence ID" value="NZ_VOHK01000004.1"/>
</dbReference>
<evidence type="ECO:0000313" key="4">
    <source>
        <dbReference type="EMBL" id="TWT20308.1"/>
    </source>
</evidence>
<feature type="domain" description="FecR protein" evidence="2">
    <location>
        <begin position="122"/>
        <end position="213"/>
    </location>
</feature>
<dbReference type="GO" id="GO:0016989">
    <property type="term" value="F:sigma factor antagonist activity"/>
    <property type="evidence" value="ECO:0007669"/>
    <property type="project" value="TreeGrafter"/>
</dbReference>
<feature type="domain" description="FecR N-terminal" evidence="3">
    <location>
        <begin position="15"/>
        <end position="56"/>
    </location>
</feature>
<feature type="transmembrane region" description="Helical" evidence="1">
    <location>
        <begin position="91"/>
        <end position="113"/>
    </location>
</feature>
<keyword evidence="1" id="KW-1133">Transmembrane helix</keyword>
<proteinExistence type="predicted"/>
<dbReference type="InterPro" id="IPR012373">
    <property type="entry name" value="Ferrdict_sens_TM"/>
</dbReference>
<dbReference type="InterPro" id="IPR032623">
    <property type="entry name" value="FecR_N"/>
</dbReference>
<keyword evidence="1" id="KW-0812">Transmembrane</keyword>
<evidence type="ECO:0000259" key="3">
    <source>
        <dbReference type="Pfam" id="PF16220"/>
    </source>
</evidence>
<dbReference type="AlphaFoldDB" id="A0A5C5U3M5"/>
<keyword evidence="1" id="KW-0472">Membrane</keyword>
<dbReference type="Gene3D" id="2.60.120.1440">
    <property type="match status" value="1"/>
</dbReference>